<sequence length="289" mass="33757">MKKKPAVGSTTFDFRSIRPLLGFERWMFLTRNRIGRIISHQQNLPIYGFHAYRLDSARFVKFGARVRPTEAQAMDYVAKHTTIPVPRLLDVFKLNGTTNIVQEFIDCPVLQDVWPQLCDDDRLCCMKELKGYLDQLRTLLPPDPDAVQAIDGSGCQDLRLKSDGVWGPFATHHEFQVYRGYEFIRKAPEISQDASERLAKIQGRMWRTVFSHGDLGPHNILWDEKKKRIAAIIDWECSGWLPEYWDYCRAGTFAKLGCPSWWELFNQVMETYPDEFSVEQLIDIHFERY</sequence>
<evidence type="ECO:0000313" key="2">
    <source>
        <dbReference type="EMBL" id="KIJ94164.1"/>
    </source>
</evidence>
<keyword evidence="3" id="KW-1185">Reference proteome</keyword>
<dbReference type="CDD" id="cd05120">
    <property type="entry name" value="APH_ChoK_like"/>
    <property type="match status" value="1"/>
</dbReference>
<dbReference type="AlphaFoldDB" id="A0A0C9WJ67"/>
<dbReference type="InterPro" id="IPR051678">
    <property type="entry name" value="AGP_Transferase"/>
</dbReference>
<dbReference type="PANTHER" id="PTHR21310:SF15">
    <property type="entry name" value="AMINOGLYCOSIDE PHOSPHOTRANSFERASE DOMAIN-CONTAINING PROTEIN"/>
    <property type="match status" value="1"/>
</dbReference>
<feature type="domain" description="Aminoglycoside phosphotransferase" evidence="1">
    <location>
        <begin position="68"/>
        <end position="250"/>
    </location>
</feature>
<dbReference type="HOGENOM" id="CLU_021768_3_2_1"/>
<organism evidence="2 3">
    <name type="scientific">Laccaria amethystina LaAM-08-1</name>
    <dbReference type="NCBI Taxonomy" id="1095629"/>
    <lineage>
        <taxon>Eukaryota</taxon>
        <taxon>Fungi</taxon>
        <taxon>Dikarya</taxon>
        <taxon>Basidiomycota</taxon>
        <taxon>Agaricomycotina</taxon>
        <taxon>Agaricomycetes</taxon>
        <taxon>Agaricomycetidae</taxon>
        <taxon>Agaricales</taxon>
        <taxon>Agaricineae</taxon>
        <taxon>Hydnangiaceae</taxon>
        <taxon>Laccaria</taxon>
    </lineage>
</organism>
<dbReference type="InterPro" id="IPR002575">
    <property type="entry name" value="Aminoglycoside_PTrfase"/>
</dbReference>
<reference evidence="3" key="2">
    <citation type="submission" date="2015-01" db="EMBL/GenBank/DDBJ databases">
        <title>Evolutionary Origins and Diversification of the Mycorrhizal Mutualists.</title>
        <authorList>
            <consortium name="DOE Joint Genome Institute"/>
            <consortium name="Mycorrhizal Genomics Consortium"/>
            <person name="Kohler A."/>
            <person name="Kuo A."/>
            <person name="Nagy L.G."/>
            <person name="Floudas D."/>
            <person name="Copeland A."/>
            <person name="Barry K.W."/>
            <person name="Cichocki N."/>
            <person name="Veneault-Fourrey C."/>
            <person name="LaButti K."/>
            <person name="Lindquist E.A."/>
            <person name="Lipzen A."/>
            <person name="Lundell T."/>
            <person name="Morin E."/>
            <person name="Murat C."/>
            <person name="Riley R."/>
            <person name="Ohm R."/>
            <person name="Sun H."/>
            <person name="Tunlid A."/>
            <person name="Henrissat B."/>
            <person name="Grigoriev I.V."/>
            <person name="Hibbett D.S."/>
            <person name="Martin F."/>
        </authorList>
    </citation>
    <scope>NUCLEOTIDE SEQUENCE [LARGE SCALE GENOMIC DNA]</scope>
    <source>
        <strain evidence="3">LaAM-08-1</strain>
    </source>
</reference>
<proteinExistence type="predicted"/>
<dbReference type="InterPro" id="IPR011009">
    <property type="entry name" value="Kinase-like_dom_sf"/>
</dbReference>
<evidence type="ECO:0000313" key="3">
    <source>
        <dbReference type="Proteomes" id="UP000054477"/>
    </source>
</evidence>
<accession>A0A0C9WJ67</accession>
<protein>
    <recommendedName>
        <fullName evidence="1">Aminoglycoside phosphotransferase domain-containing protein</fullName>
    </recommendedName>
</protein>
<gene>
    <name evidence="2" type="ORF">K443DRAFT_368517</name>
</gene>
<evidence type="ECO:0000259" key="1">
    <source>
        <dbReference type="Pfam" id="PF01636"/>
    </source>
</evidence>
<dbReference type="Proteomes" id="UP000054477">
    <property type="component" value="Unassembled WGS sequence"/>
</dbReference>
<name>A0A0C9WJ67_9AGAR</name>
<dbReference type="PANTHER" id="PTHR21310">
    <property type="entry name" value="AMINOGLYCOSIDE PHOSPHOTRANSFERASE-RELATED-RELATED"/>
    <property type="match status" value="1"/>
</dbReference>
<dbReference type="STRING" id="1095629.A0A0C9WJ67"/>
<dbReference type="OrthoDB" id="8300194at2759"/>
<dbReference type="Pfam" id="PF01636">
    <property type="entry name" value="APH"/>
    <property type="match status" value="1"/>
</dbReference>
<dbReference type="SUPFAM" id="SSF56112">
    <property type="entry name" value="Protein kinase-like (PK-like)"/>
    <property type="match status" value="1"/>
</dbReference>
<dbReference type="EMBL" id="KN838806">
    <property type="protein sequence ID" value="KIJ94164.1"/>
    <property type="molecule type" value="Genomic_DNA"/>
</dbReference>
<dbReference type="Gene3D" id="3.90.1200.10">
    <property type="match status" value="1"/>
</dbReference>
<reference evidence="2 3" key="1">
    <citation type="submission" date="2014-04" db="EMBL/GenBank/DDBJ databases">
        <authorList>
            <consortium name="DOE Joint Genome Institute"/>
            <person name="Kuo A."/>
            <person name="Kohler A."/>
            <person name="Nagy L.G."/>
            <person name="Floudas D."/>
            <person name="Copeland A."/>
            <person name="Barry K.W."/>
            <person name="Cichocki N."/>
            <person name="Veneault-Fourrey C."/>
            <person name="LaButti K."/>
            <person name="Lindquist E.A."/>
            <person name="Lipzen A."/>
            <person name="Lundell T."/>
            <person name="Morin E."/>
            <person name="Murat C."/>
            <person name="Sun H."/>
            <person name="Tunlid A."/>
            <person name="Henrissat B."/>
            <person name="Grigoriev I.V."/>
            <person name="Hibbett D.S."/>
            <person name="Martin F."/>
            <person name="Nordberg H.P."/>
            <person name="Cantor M.N."/>
            <person name="Hua S.X."/>
        </authorList>
    </citation>
    <scope>NUCLEOTIDE SEQUENCE [LARGE SCALE GENOMIC DNA]</scope>
    <source>
        <strain evidence="2 3">LaAM-08-1</strain>
    </source>
</reference>